<dbReference type="InterPro" id="IPR013087">
    <property type="entry name" value="Znf_C2H2_type"/>
</dbReference>
<feature type="compositionally biased region" description="Low complexity" evidence="2">
    <location>
        <begin position="648"/>
        <end position="665"/>
    </location>
</feature>
<dbReference type="PROSITE" id="PS50157">
    <property type="entry name" value="ZINC_FINGER_C2H2_2"/>
    <property type="match status" value="1"/>
</dbReference>
<name>A0AA39XWX2_9PEZI</name>
<evidence type="ECO:0000256" key="2">
    <source>
        <dbReference type="SAM" id="MobiDB-lite"/>
    </source>
</evidence>
<feature type="compositionally biased region" description="Low complexity" evidence="2">
    <location>
        <begin position="745"/>
        <end position="757"/>
    </location>
</feature>
<reference evidence="4" key="1">
    <citation type="submission" date="2023-06" db="EMBL/GenBank/DDBJ databases">
        <title>Genome-scale phylogeny and comparative genomics of the fungal order Sordariales.</title>
        <authorList>
            <consortium name="Lawrence Berkeley National Laboratory"/>
            <person name="Hensen N."/>
            <person name="Bonometti L."/>
            <person name="Westerberg I."/>
            <person name="Brannstrom I.O."/>
            <person name="Guillou S."/>
            <person name="Cros-Aarteil S."/>
            <person name="Calhoun S."/>
            <person name="Haridas S."/>
            <person name="Kuo A."/>
            <person name="Mondo S."/>
            <person name="Pangilinan J."/>
            <person name="Riley R."/>
            <person name="Labutti K."/>
            <person name="Andreopoulos B."/>
            <person name="Lipzen A."/>
            <person name="Chen C."/>
            <person name="Yanf M."/>
            <person name="Daum C."/>
            <person name="Ng V."/>
            <person name="Clum A."/>
            <person name="Steindorff A."/>
            <person name="Ohm R."/>
            <person name="Martin F."/>
            <person name="Silar P."/>
            <person name="Natvig D."/>
            <person name="Lalanne C."/>
            <person name="Gautier V."/>
            <person name="Ament-Velasquez S.L."/>
            <person name="Kruys A."/>
            <person name="Hutchinson M.I."/>
            <person name="Powell A.J."/>
            <person name="Barry K."/>
            <person name="Miller A.N."/>
            <person name="Grigoriev I.V."/>
            <person name="Debuchy R."/>
            <person name="Gladieux P."/>
            <person name="Thoren M.H."/>
            <person name="Johannesson H."/>
        </authorList>
    </citation>
    <scope>NUCLEOTIDE SEQUENCE</scope>
    <source>
        <strain evidence="4">SMH2532-1</strain>
    </source>
</reference>
<dbReference type="Proteomes" id="UP001174936">
    <property type="component" value="Unassembled WGS sequence"/>
</dbReference>
<evidence type="ECO:0000256" key="1">
    <source>
        <dbReference type="PROSITE-ProRule" id="PRU00042"/>
    </source>
</evidence>
<feature type="domain" description="C2H2-type" evidence="3">
    <location>
        <begin position="398"/>
        <end position="424"/>
    </location>
</feature>
<feature type="compositionally biased region" description="Polar residues" evidence="2">
    <location>
        <begin position="675"/>
        <end position="691"/>
    </location>
</feature>
<dbReference type="Gene3D" id="3.30.160.60">
    <property type="entry name" value="Classic Zinc Finger"/>
    <property type="match status" value="1"/>
</dbReference>
<evidence type="ECO:0000313" key="4">
    <source>
        <dbReference type="EMBL" id="KAK0641759.1"/>
    </source>
</evidence>
<dbReference type="PANTHER" id="PTHR38166:SF1">
    <property type="entry name" value="C2H2-TYPE DOMAIN-CONTAINING PROTEIN"/>
    <property type="match status" value="1"/>
</dbReference>
<dbReference type="PANTHER" id="PTHR38166">
    <property type="entry name" value="C2H2-TYPE DOMAIN-CONTAINING PROTEIN-RELATED"/>
    <property type="match status" value="1"/>
</dbReference>
<feature type="compositionally biased region" description="Gly residues" evidence="2">
    <location>
        <begin position="290"/>
        <end position="303"/>
    </location>
</feature>
<keyword evidence="1" id="KW-0479">Metal-binding</keyword>
<dbReference type="GO" id="GO:0008270">
    <property type="term" value="F:zinc ion binding"/>
    <property type="evidence" value="ECO:0007669"/>
    <property type="project" value="UniProtKB-KW"/>
</dbReference>
<comment type="caution">
    <text evidence="4">The sequence shown here is derived from an EMBL/GenBank/DDBJ whole genome shotgun (WGS) entry which is preliminary data.</text>
</comment>
<dbReference type="EMBL" id="JAULSV010000006">
    <property type="protein sequence ID" value="KAK0641759.1"/>
    <property type="molecule type" value="Genomic_DNA"/>
</dbReference>
<evidence type="ECO:0000313" key="5">
    <source>
        <dbReference type="Proteomes" id="UP001174936"/>
    </source>
</evidence>
<evidence type="ECO:0000259" key="3">
    <source>
        <dbReference type="PROSITE" id="PS50157"/>
    </source>
</evidence>
<feature type="compositionally biased region" description="Polar residues" evidence="2">
    <location>
        <begin position="276"/>
        <end position="289"/>
    </location>
</feature>
<proteinExistence type="predicted"/>
<feature type="region of interest" description="Disordered" evidence="2">
    <location>
        <begin position="271"/>
        <end position="350"/>
    </location>
</feature>
<accession>A0AA39XWX2</accession>
<keyword evidence="1" id="KW-0862">Zinc</keyword>
<gene>
    <name evidence="4" type="ORF">B0T16DRAFT_393990</name>
</gene>
<protein>
    <recommendedName>
        <fullName evidence="3">C2H2-type domain-containing protein</fullName>
    </recommendedName>
</protein>
<feature type="compositionally biased region" description="Polar residues" evidence="2">
    <location>
        <begin position="51"/>
        <end position="63"/>
    </location>
</feature>
<feature type="compositionally biased region" description="Low complexity" evidence="2">
    <location>
        <begin position="24"/>
        <end position="43"/>
    </location>
</feature>
<dbReference type="AlphaFoldDB" id="A0AA39XWX2"/>
<organism evidence="4 5">
    <name type="scientific">Cercophora newfieldiana</name>
    <dbReference type="NCBI Taxonomy" id="92897"/>
    <lineage>
        <taxon>Eukaryota</taxon>
        <taxon>Fungi</taxon>
        <taxon>Dikarya</taxon>
        <taxon>Ascomycota</taxon>
        <taxon>Pezizomycotina</taxon>
        <taxon>Sordariomycetes</taxon>
        <taxon>Sordariomycetidae</taxon>
        <taxon>Sordariales</taxon>
        <taxon>Lasiosphaeriaceae</taxon>
        <taxon>Cercophora</taxon>
    </lineage>
</organism>
<keyword evidence="5" id="KW-1185">Reference proteome</keyword>
<feature type="region of interest" description="Disordered" evidence="2">
    <location>
        <begin position="574"/>
        <end position="696"/>
    </location>
</feature>
<feature type="region of interest" description="Disordered" evidence="2">
    <location>
        <begin position="709"/>
        <end position="781"/>
    </location>
</feature>
<keyword evidence="1" id="KW-0863">Zinc-finger</keyword>
<feature type="region of interest" description="Disordered" evidence="2">
    <location>
        <begin position="24"/>
        <end position="106"/>
    </location>
</feature>
<sequence>MESPSRGSRYPASSRVAHKLGSDIALIAIPHRPRPRAATTTPTSKHLDESPSLSGTTAPNSPTLAEFPSSGAADDAIDGPPRPTTPQIKLRVNDGDASPSSMRDMSFRKHNRGIGSIDSMLSSTTCVNTQSECSRPASRVSRTNRYDGGMPDVLMLEEAAKIAYARTHAQDPEDLPGLVVLESLTPTHRMHFVSANSPAFSPSPIPLHADLEGEDVALEETKVVNELSSWVLRSLWGKEVDECIAPLLVADCTNRYLQELWTATEKGTLKGAAASPDQTSSPNTVKQESGGNGYGQSFGNGNGKGKRKADGGSEDGDEFGDADRGKEDGNNLIGGVPRQPGRAGANSNFSCPYRKRNPLRFNVREYYVCATHSFADMSQLKKHIRAHHPPVQRNAGPFSCPRCFQGFPTKNDLDDHLRQPDVCHITFDQGGADPEDGITQKIIISLEARTLKLKIDNWISLWKLLFPRDAVVPDPTFVPVMEVFDFVAESKKFLAKLRDLLELQYRYVLEGAGQQADVERKIHQGLDRSTQSIYNWVETVVQDWEQRFTGTAASLFSQPELSNIQPPAAEDAWTGASQLLPPSPALTPTVAPGTEASTTGGSRDESPDSTNQSSAAGASSGRRTNPPKRIRRSDATKTSIPVPIQKARTPQPQSRTPSSSLRRPSGVPVLAATGTLPSNAPAQNPRPTFPQQWDYPPVSSPYASQYTVMTSSPGLPPQHHPTAPAQYATGVPQSPFLPSEPTTPADHTQQLQQQHIDALQHDPSPTDPHHSTTIRASRFMGATPRTSLTSVWVRENNANRDSAQTLVEAHPPGPCQNLYCPSCSKTLPDGVGHPGIPHSGGGIHHSVGPGGMYDGGHGVMVGPGGYAMHVVGEENSQYAGQGEWGQYAVNVGVDGGVGLHGGGVVGGGMFGHGGMQEGF</sequence>